<dbReference type="EMBL" id="KZ613938">
    <property type="protein sequence ID" value="PMD47740.1"/>
    <property type="molecule type" value="Genomic_DNA"/>
</dbReference>
<protein>
    <submittedName>
        <fullName evidence="2">Uncharacterized protein</fullName>
    </submittedName>
</protein>
<reference evidence="2 3" key="1">
    <citation type="submission" date="2016-04" db="EMBL/GenBank/DDBJ databases">
        <title>A degradative enzymes factory behind the ericoid mycorrhizal symbiosis.</title>
        <authorList>
            <consortium name="DOE Joint Genome Institute"/>
            <person name="Martino E."/>
            <person name="Morin E."/>
            <person name="Grelet G."/>
            <person name="Kuo A."/>
            <person name="Kohler A."/>
            <person name="Daghino S."/>
            <person name="Barry K."/>
            <person name="Choi C."/>
            <person name="Cichocki N."/>
            <person name="Clum A."/>
            <person name="Copeland A."/>
            <person name="Hainaut M."/>
            <person name="Haridas S."/>
            <person name="Labutti K."/>
            <person name="Lindquist E."/>
            <person name="Lipzen A."/>
            <person name="Khouja H.-R."/>
            <person name="Murat C."/>
            <person name="Ohm R."/>
            <person name="Olson A."/>
            <person name="Spatafora J."/>
            <person name="Veneault-Fourrey C."/>
            <person name="Henrissat B."/>
            <person name="Grigoriev I."/>
            <person name="Martin F."/>
            <person name="Perotto S."/>
        </authorList>
    </citation>
    <scope>NUCLEOTIDE SEQUENCE [LARGE SCALE GENOMIC DNA]</scope>
    <source>
        <strain evidence="2 3">F</strain>
    </source>
</reference>
<feature type="region of interest" description="Disordered" evidence="1">
    <location>
        <begin position="242"/>
        <end position="276"/>
    </location>
</feature>
<dbReference type="OrthoDB" id="9978173at2759"/>
<keyword evidence="3" id="KW-1185">Reference proteome</keyword>
<name>A0A2J6SAG0_HYAVF</name>
<dbReference type="Pfam" id="PF14388">
    <property type="entry name" value="DUF4419"/>
    <property type="match status" value="1"/>
</dbReference>
<sequence>MPATIEPSPGKAGKNTDKAASLGEELFYKTSLLWAEEDDHCLWGPKAEKWPIMKSSFTNLNQSTKIVPYRNGLVNDFWLHDVHSTGSNNSHDAITISGWITAFCFWSGQGTQILDYTGERSKLNETPFTAREKLWLDGVEFPVISAVEIPAGVLNVPVKVLDGEDRVWATSLIAGSIGVTVSEEGSTFQSRSGWWMVEDTKMEVEVEERDEREENERKCRILGLQLPYTEGPVRVRRIRSSHPMETRQRTKLRSDRSLIRLANDDSPPWGFEQGDC</sequence>
<evidence type="ECO:0000313" key="3">
    <source>
        <dbReference type="Proteomes" id="UP000235786"/>
    </source>
</evidence>
<evidence type="ECO:0000256" key="1">
    <source>
        <dbReference type="SAM" id="MobiDB-lite"/>
    </source>
</evidence>
<dbReference type="AlphaFoldDB" id="A0A2J6SAG0"/>
<evidence type="ECO:0000313" key="2">
    <source>
        <dbReference type="EMBL" id="PMD47740.1"/>
    </source>
</evidence>
<accession>A0A2J6SAG0</accession>
<feature type="compositionally biased region" description="Basic and acidic residues" evidence="1">
    <location>
        <begin position="242"/>
        <end position="258"/>
    </location>
</feature>
<dbReference type="InterPro" id="IPR025533">
    <property type="entry name" value="DUF4419"/>
</dbReference>
<dbReference type="PANTHER" id="PTHR31252:SF11">
    <property type="entry name" value="DUF4419 DOMAIN-CONTAINING PROTEIN"/>
    <property type="match status" value="1"/>
</dbReference>
<proteinExistence type="predicted"/>
<dbReference type="Proteomes" id="UP000235786">
    <property type="component" value="Unassembled WGS sequence"/>
</dbReference>
<dbReference type="PANTHER" id="PTHR31252">
    <property type="entry name" value="DUF4419 DOMAIN-CONTAINING PROTEIN"/>
    <property type="match status" value="1"/>
</dbReference>
<organism evidence="2 3">
    <name type="scientific">Hyaloscypha variabilis (strain UAMH 11265 / GT02V1 / F)</name>
    <name type="common">Meliniomyces variabilis</name>
    <dbReference type="NCBI Taxonomy" id="1149755"/>
    <lineage>
        <taxon>Eukaryota</taxon>
        <taxon>Fungi</taxon>
        <taxon>Dikarya</taxon>
        <taxon>Ascomycota</taxon>
        <taxon>Pezizomycotina</taxon>
        <taxon>Leotiomycetes</taxon>
        <taxon>Helotiales</taxon>
        <taxon>Hyaloscyphaceae</taxon>
        <taxon>Hyaloscypha</taxon>
        <taxon>Hyaloscypha variabilis</taxon>
    </lineage>
</organism>
<gene>
    <name evidence="2" type="ORF">L207DRAFT_576501</name>
</gene>